<proteinExistence type="predicted"/>
<protein>
    <submittedName>
        <fullName evidence="2">Uncharacterized protein</fullName>
    </submittedName>
</protein>
<reference evidence="2 3" key="1">
    <citation type="submission" date="2013-09" db="EMBL/GenBank/DDBJ databases">
        <title>Whole genome shotgun sequence of Vibrio azureus NBRC 104587.</title>
        <authorList>
            <person name="Isaki S."/>
            <person name="Hosoyama A."/>
            <person name="Numata M."/>
            <person name="Hashimoto M."/>
            <person name="Hosoyama Y."/>
            <person name="Tsuchikane K."/>
            <person name="Noguchi M."/>
            <person name="Hirakata S."/>
            <person name="Ichikawa N."/>
            <person name="Ohji S."/>
            <person name="Yamazoe A."/>
            <person name="Fujita N."/>
        </authorList>
    </citation>
    <scope>NUCLEOTIDE SEQUENCE [LARGE SCALE GENOMIC DNA]</scope>
    <source>
        <strain evidence="2 3">NBRC 104587</strain>
    </source>
</reference>
<gene>
    <name evidence="2" type="ORF">VAZ01S_048_00360</name>
</gene>
<feature type="transmembrane region" description="Helical" evidence="1">
    <location>
        <begin position="15"/>
        <end position="32"/>
    </location>
</feature>
<keyword evidence="1" id="KW-0472">Membrane</keyword>
<organism evidence="2 3">
    <name type="scientific">Vibrio azureus NBRC 104587</name>
    <dbReference type="NCBI Taxonomy" id="1219077"/>
    <lineage>
        <taxon>Bacteria</taxon>
        <taxon>Pseudomonadati</taxon>
        <taxon>Pseudomonadota</taxon>
        <taxon>Gammaproteobacteria</taxon>
        <taxon>Vibrionales</taxon>
        <taxon>Vibrionaceae</taxon>
        <taxon>Vibrio</taxon>
    </lineage>
</organism>
<sequence>MKKLTASNSSFTSPYILQLLGEYVIAIIGLIYKNRENLNKENLVYHTSRNPEHYEKIRHYAYNYWDCYYRRTYPKFKRGTIPKGDCDLDHPRIKMV</sequence>
<dbReference type="EMBL" id="BATL01000048">
    <property type="protein sequence ID" value="GAD76629.1"/>
    <property type="molecule type" value="Genomic_DNA"/>
</dbReference>
<accession>U3C5D3</accession>
<evidence type="ECO:0000313" key="2">
    <source>
        <dbReference type="EMBL" id="GAD76629.1"/>
    </source>
</evidence>
<comment type="caution">
    <text evidence="2">The sequence shown here is derived from an EMBL/GenBank/DDBJ whole genome shotgun (WGS) entry which is preliminary data.</text>
</comment>
<keyword evidence="3" id="KW-1185">Reference proteome</keyword>
<dbReference type="STRING" id="1219077.VAZ01S_048_00360"/>
<dbReference type="Proteomes" id="UP000016567">
    <property type="component" value="Unassembled WGS sequence"/>
</dbReference>
<keyword evidence="1" id="KW-1133">Transmembrane helix</keyword>
<evidence type="ECO:0000313" key="3">
    <source>
        <dbReference type="Proteomes" id="UP000016567"/>
    </source>
</evidence>
<name>U3C5D3_9VIBR</name>
<evidence type="ECO:0000256" key="1">
    <source>
        <dbReference type="SAM" id="Phobius"/>
    </source>
</evidence>
<dbReference type="AlphaFoldDB" id="U3C5D3"/>
<keyword evidence="1" id="KW-0812">Transmembrane</keyword>